<dbReference type="AlphaFoldDB" id="A0AAP9Y624"/>
<proteinExistence type="predicted"/>
<gene>
    <name evidence="1" type="ORF">I6H42_06370</name>
</gene>
<evidence type="ECO:0000313" key="2">
    <source>
        <dbReference type="Proteomes" id="UP000595220"/>
    </source>
</evidence>
<dbReference type="EMBL" id="CP066065">
    <property type="protein sequence ID" value="QQC43423.1"/>
    <property type="molecule type" value="Genomic_DNA"/>
</dbReference>
<name>A0AAP9Y624_9ACTO</name>
<organism evidence="1 2">
    <name type="scientific">Schaalia meyeri</name>
    <dbReference type="NCBI Taxonomy" id="52773"/>
    <lineage>
        <taxon>Bacteria</taxon>
        <taxon>Bacillati</taxon>
        <taxon>Actinomycetota</taxon>
        <taxon>Actinomycetes</taxon>
        <taxon>Actinomycetales</taxon>
        <taxon>Actinomycetaceae</taxon>
        <taxon>Schaalia</taxon>
    </lineage>
</organism>
<dbReference type="RefSeq" id="WP_074633295.1">
    <property type="nucleotide sequence ID" value="NZ_CP066065.1"/>
</dbReference>
<keyword evidence="2" id="KW-1185">Reference proteome</keyword>
<sequence>MAQNWTRIEGMIIGHDLDPSVVATELKERAILAQLEWFPASPQLLGLNIAVAEERVATVPADSTEARPGPSPDKLAEELAILFDAEVRIGNATADHLPEGESPLGKVWPSDDDAKVPELVAPTRIVEIGRTPASSVPLLAALEGVDLGDLELADDHRAILAELPAEKEGWNFGDLPLVTLSVSDSEFQVFLVTDDHLEHIVSHNWGMKVAIVPGGHDKTSELPGEVIDLVGDRLDLLAIARAVPGSDPDALWACVATTGEESVWKVVRALGLPGSVAGFLLGITDAEDVEGVTVHLARGISNAIGRSVDIMMGQPQSVVKPLWSSYESVAVERPWIIHAAVAAEAIVGTGLLVAAVRSSSPRSGWMRFAGIVGGLMVVDSIAELSLAKHVSKRFARRAGQNPE</sequence>
<dbReference type="Proteomes" id="UP000595220">
    <property type="component" value="Chromosome"/>
</dbReference>
<evidence type="ECO:0000313" key="1">
    <source>
        <dbReference type="EMBL" id="QQC43423.1"/>
    </source>
</evidence>
<reference evidence="1 2" key="1">
    <citation type="submission" date="2020-12" db="EMBL/GenBank/DDBJ databases">
        <title>FDA dAtabase for Regulatory Grade micrObial Sequences (FDA-ARGOS): Supporting development and validation of Infectious Disease Dx tests.</title>
        <authorList>
            <person name="Sproer C."/>
            <person name="Gronow S."/>
            <person name="Severitt S."/>
            <person name="Schroder I."/>
            <person name="Tallon L."/>
            <person name="Sadzewicz L."/>
            <person name="Zhao X."/>
            <person name="Boylan J."/>
            <person name="Ott S."/>
            <person name="Bowen H."/>
            <person name="Vavikolanu K."/>
            <person name="Mehta A."/>
            <person name="Aluvathingal J."/>
            <person name="Nadendla S."/>
            <person name="Lowell S."/>
            <person name="Myers T."/>
            <person name="Yan Y."/>
            <person name="Sichtig H."/>
        </authorList>
    </citation>
    <scope>NUCLEOTIDE SEQUENCE [LARGE SCALE GENOMIC DNA]</scope>
    <source>
        <strain evidence="1 2">FDAARGOS_985</strain>
    </source>
</reference>
<protein>
    <submittedName>
        <fullName evidence="1">Uncharacterized protein</fullName>
    </submittedName>
</protein>
<accession>A0AAP9Y624</accession>